<dbReference type="GO" id="GO:0016810">
    <property type="term" value="F:hydrolase activity, acting on carbon-nitrogen (but not peptide) bonds"/>
    <property type="evidence" value="ECO:0007669"/>
    <property type="project" value="InterPro"/>
</dbReference>
<dbReference type="InterPro" id="IPR032466">
    <property type="entry name" value="Metal_Hydrolase"/>
</dbReference>
<sequence length="365" mass="39487">MSKGPSAEEWFDRPVLSSAEGLARNWAGNTYSRKEQEVSRPMYDLLIKGGTVIDPSQNIHGPNDVAVENGKIALVAPNIPAEEAIRVIDVAGKIVTAGLIDLHTHIYDGVNGNGVKADLGGVRAGVTTMVDAGSAGCDTFGGIPKHVIPNNDTEIISFLHICRTGLATTPDIFSPDSINLDKTIQVVSENRDIISGIKARMVSPALEIMGMEMPKLAKRAAKEAGVKLMVHIGDTEKRYDPNVIRELLPILEEGDIVTHLFTANPGGVLDTDGKLVPEAQEAKDRGVWMDTAHGRMNFSFDVGQRVLDQDLIPHCISTDLTLPGRELTVHSMTEMMTRFLAMDFTLDQVVTMCTLNPAKAIGEEN</sequence>
<evidence type="ECO:0008006" key="2">
    <source>
        <dbReference type="Google" id="ProtNLM"/>
    </source>
</evidence>
<dbReference type="PANTHER" id="PTHR42717">
    <property type="entry name" value="DIHYDROOROTASE-RELATED"/>
    <property type="match status" value="1"/>
</dbReference>
<accession>A0A381XI40</accession>
<dbReference type="EMBL" id="UINC01015260">
    <property type="protein sequence ID" value="SVA64398.1"/>
    <property type="molecule type" value="Genomic_DNA"/>
</dbReference>
<dbReference type="SUPFAM" id="SSF51556">
    <property type="entry name" value="Metallo-dependent hydrolases"/>
    <property type="match status" value="1"/>
</dbReference>
<dbReference type="InterPro" id="IPR011059">
    <property type="entry name" value="Metal-dep_hydrolase_composite"/>
</dbReference>
<dbReference type="InterPro" id="IPR020043">
    <property type="entry name" value="Deacetylase_Atu3266-like"/>
</dbReference>
<reference evidence="1" key="1">
    <citation type="submission" date="2018-05" db="EMBL/GenBank/DDBJ databases">
        <authorList>
            <person name="Lanie J.A."/>
            <person name="Ng W.-L."/>
            <person name="Kazmierczak K.M."/>
            <person name="Andrzejewski T.M."/>
            <person name="Davidsen T.M."/>
            <person name="Wayne K.J."/>
            <person name="Tettelin H."/>
            <person name="Glass J.I."/>
            <person name="Rusch D."/>
            <person name="Podicherti R."/>
            <person name="Tsui H.-C.T."/>
            <person name="Winkler M.E."/>
        </authorList>
    </citation>
    <scope>NUCLEOTIDE SEQUENCE</scope>
</reference>
<dbReference type="Gene3D" id="2.30.40.10">
    <property type="entry name" value="Urease, subunit C, domain 1"/>
    <property type="match status" value="1"/>
</dbReference>
<dbReference type="SUPFAM" id="SSF51338">
    <property type="entry name" value="Composite domain of metallo-dependent hydrolases"/>
    <property type="match status" value="1"/>
</dbReference>
<dbReference type="Gene3D" id="3.20.20.140">
    <property type="entry name" value="Metal-dependent hydrolases"/>
    <property type="match status" value="1"/>
</dbReference>
<proteinExistence type="predicted"/>
<dbReference type="GO" id="GO:0019213">
    <property type="term" value="F:deacetylase activity"/>
    <property type="evidence" value="ECO:0007669"/>
    <property type="project" value="InterPro"/>
</dbReference>
<dbReference type="AlphaFoldDB" id="A0A381XI40"/>
<protein>
    <recommendedName>
        <fullName evidence="2">Amidohydrolase-related domain-containing protein</fullName>
    </recommendedName>
</protein>
<dbReference type="PANTHER" id="PTHR42717:SF1">
    <property type="entry name" value="IMIDAZOLONEPROPIONASE AND RELATED AMIDOHYDROLASES"/>
    <property type="match status" value="1"/>
</dbReference>
<evidence type="ECO:0000313" key="1">
    <source>
        <dbReference type="EMBL" id="SVA64398.1"/>
    </source>
</evidence>
<feature type="non-terminal residue" evidence="1">
    <location>
        <position position="365"/>
    </location>
</feature>
<name>A0A381XI40_9ZZZZ</name>
<organism evidence="1">
    <name type="scientific">marine metagenome</name>
    <dbReference type="NCBI Taxonomy" id="408172"/>
    <lineage>
        <taxon>unclassified sequences</taxon>
        <taxon>metagenomes</taxon>
        <taxon>ecological metagenomes</taxon>
    </lineage>
</organism>
<gene>
    <name evidence="1" type="ORF">METZ01_LOCUS117252</name>
</gene>